<accession>A0A1H4J4W3</accession>
<evidence type="ECO:0000313" key="1">
    <source>
        <dbReference type="EMBL" id="SEB41293.1"/>
    </source>
</evidence>
<dbReference type="InterPro" id="IPR014845">
    <property type="entry name" value="GYD/TTHA1554"/>
</dbReference>
<organism evidence="1 2">
    <name type="scientific">Nitratireductor aquibiodomus</name>
    <dbReference type="NCBI Taxonomy" id="204799"/>
    <lineage>
        <taxon>Bacteria</taxon>
        <taxon>Pseudomonadati</taxon>
        <taxon>Pseudomonadota</taxon>
        <taxon>Alphaproteobacteria</taxon>
        <taxon>Hyphomicrobiales</taxon>
        <taxon>Phyllobacteriaceae</taxon>
        <taxon>Nitratireductor</taxon>
    </lineage>
</organism>
<proteinExistence type="predicted"/>
<name>A0A1H4J4W3_9HYPH</name>
<sequence>MTTYVILLNWTDQGIKSVKESPKRLEAAKAVLSQMGGTLRAFYLTMGAHDMVVVAEAPDDAVAARFALTIGMGGNVRTQVMKAFPEAAYIEIISSLG</sequence>
<gene>
    <name evidence="1" type="ORF">SAMN05216452_1003</name>
</gene>
<dbReference type="Proteomes" id="UP000199064">
    <property type="component" value="Unassembled WGS sequence"/>
</dbReference>
<reference evidence="2" key="1">
    <citation type="submission" date="2016-10" db="EMBL/GenBank/DDBJ databases">
        <authorList>
            <person name="Varghese N."/>
            <person name="Submissions S."/>
        </authorList>
    </citation>
    <scope>NUCLEOTIDE SEQUENCE [LARGE SCALE GENOMIC DNA]</scope>
    <source>
        <strain evidence="2">ES.061</strain>
    </source>
</reference>
<keyword evidence="2" id="KW-1185">Reference proteome</keyword>
<dbReference type="RefSeq" id="WP_007007482.1">
    <property type="nucleotide sequence ID" value="NZ_FNSL01000001.1"/>
</dbReference>
<dbReference type="EMBL" id="FNSL01000001">
    <property type="protein sequence ID" value="SEB41293.1"/>
    <property type="molecule type" value="Genomic_DNA"/>
</dbReference>
<protein>
    <submittedName>
        <fullName evidence="1">Uncharacterized protein, contains GYD domain</fullName>
    </submittedName>
</protein>
<dbReference type="Pfam" id="PF08734">
    <property type="entry name" value="GYD"/>
    <property type="match status" value="1"/>
</dbReference>
<evidence type="ECO:0000313" key="2">
    <source>
        <dbReference type="Proteomes" id="UP000199064"/>
    </source>
</evidence>
<dbReference type="AlphaFoldDB" id="A0A1H4J4W3"/>